<evidence type="ECO:0000256" key="6">
    <source>
        <dbReference type="ARBA" id="ARBA00022692"/>
    </source>
</evidence>
<keyword evidence="9 11" id="KW-0472">Membrane</keyword>
<evidence type="ECO:0000256" key="11">
    <source>
        <dbReference type="SAM" id="Phobius"/>
    </source>
</evidence>
<keyword evidence="14" id="KW-1185">Reference proteome</keyword>
<comment type="subcellular location">
    <subcellularLocation>
        <location evidence="1">Cell inner membrane</location>
        <topology evidence="1">Single-pass membrane protein</topology>
        <orientation evidence="1">Periplasmic side</orientation>
    </subcellularLocation>
</comment>
<evidence type="ECO:0000256" key="8">
    <source>
        <dbReference type="ARBA" id="ARBA00022989"/>
    </source>
</evidence>
<reference evidence="13 14" key="1">
    <citation type="submission" date="2024-05" db="EMBL/GenBank/DDBJ databases">
        <authorList>
            <person name="Park S."/>
        </authorList>
    </citation>
    <scope>NUCLEOTIDE SEQUENCE [LARGE SCALE GENOMIC DNA]</scope>
    <source>
        <strain evidence="13 14">DGU5</strain>
    </source>
</reference>
<keyword evidence="8 11" id="KW-1133">Transmembrane helix</keyword>
<evidence type="ECO:0000256" key="10">
    <source>
        <dbReference type="SAM" id="MobiDB-lite"/>
    </source>
</evidence>
<comment type="caution">
    <text evidence="13">The sequence shown here is derived from an EMBL/GenBank/DDBJ whole genome shotgun (WGS) entry which is preliminary data.</text>
</comment>
<dbReference type="RefSeq" id="WP_346783692.1">
    <property type="nucleotide sequence ID" value="NZ_JBDLBR010000001.1"/>
</dbReference>
<gene>
    <name evidence="13" type="ORF">ABDJ38_03600</name>
</gene>
<dbReference type="Proteomes" id="UP001484535">
    <property type="component" value="Unassembled WGS sequence"/>
</dbReference>
<keyword evidence="7" id="KW-0653">Protein transport</keyword>
<dbReference type="Pfam" id="PF13103">
    <property type="entry name" value="TonB_2"/>
    <property type="match status" value="1"/>
</dbReference>
<dbReference type="InterPro" id="IPR051045">
    <property type="entry name" value="TonB-dependent_transducer"/>
</dbReference>
<feature type="transmembrane region" description="Helical" evidence="11">
    <location>
        <begin position="12"/>
        <end position="33"/>
    </location>
</feature>
<keyword evidence="5" id="KW-0997">Cell inner membrane</keyword>
<protein>
    <submittedName>
        <fullName evidence="13">TonB family protein</fullName>
    </submittedName>
</protein>
<organism evidence="13 14">
    <name type="scientific">Aurantiacibacter flavus</name>
    <dbReference type="NCBI Taxonomy" id="3145232"/>
    <lineage>
        <taxon>Bacteria</taxon>
        <taxon>Pseudomonadati</taxon>
        <taxon>Pseudomonadota</taxon>
        <taxon>Alphaproteobacteria</taxon>
        <taxon>Sphingomonadales</taxon>
        <taxon>Erythrobacteraceae</taxon>
        <taxon>Aurantiacibacter</taxon>
    </lineage>
</organism>
<evidence type="ECO:0000256" key="4">
    <source>
        <dbReference type="ARBA" id="ARBA00022475"/>
    </source>
</evidence>
<dbReference type="PANTHER" id="PTHR33446:SF2">
    <property type="entry name" value="PROTEIN TONB"/>
    <property type="match status" value="1"/>
</dbReference>
<dbReference type="InterPro" id="IPR006260">
    <property type="entry name" value="TonB/TolA_C"/>
</dbReference>
<proteinExistence type="inferred from homology"/>
<feature type="region of interest" description="Disordered" evidence="10">
    <location>
        <begin position="57"/>
        <end position="106"/>
    </location>
</feature>
<accession>A0ABV0CUA2</accession>
<evidence type="ECO:0000313" key="14">
    <source>
        <dbReference type="Proteomes" id="UP001484535"/>
    </source>
</evidence>
<dbReference type="InterPro" id="IPR037682">
    <property type="entry name" value="TonB_C"/>
</dbReference>
<evidence type="ECO:0000256" key="3">
    <source>
        <dbReference type="ARBA" id="ARBA00022448"/>
    </source>
</evidence>
<evidence type="ECO:0000256" key="1">
    <source>
        <dbReference type="ARBA" id="ARBA00004383"/>
    </source>
</evidence>
<sequence length="233" mass="24877">MAYADVRDGWHPTVLAGTLAAHLALLAVAATALHVSSKRGDRKAEAVVALFDGAQAAPAAEVSPPPEAPATNPRPLPSPEPERPPKTSSVSEHGEGEPGEPVAVDMPASVGPQLALQVPELATGDTLSLPPQPAPMRPPPEAAHDALSRYATVLRSKIMAWVPRGRRKEGQVLVRFRLDRGGRLLEAEIARSSGDVQFDRTALRMVRQAAPFPPPDVAIPEERLDFTIPVRFH</sequence>
<feature type="compositionally biased region" description="Pro residues" evidence="10">
    <location>
        <begin position="63"/>
        <end position="79"/>
    </location>
</feature>
<dbReference type="NCBIfam" id="TIGR01352">
    <property type="entry name" value="tonB_Cterm"/>
    <property type="match status" value="1"/>
</dbReference>
<evidence type="ECO:0000256" key="5">
    <source>
        <dbReference type="ARBA" id="ARBA00022519"/>
    </source>
</evidence>
<dbReference type="SUPFAM" id="SSF74653">
    <property type="entry name" value="TolA/TonB C-terminal domain"/>
    <property type="match status" value="1"/>
</dbReference>
<feature type="domain" description="TonB C-terminal" evidence="12">
    <location>
        <begin position="144"/>
        <end position="233"/>
    </location>
</feature>
<dbReference type="Gene3D" id="3.30.1150.10">
    <property type="match status" value="1"/>
</dbReference>
<dbReference type="PANTHER" id="PTHR33446">
    <property type="entry name" value="PROTEIN TONB-RELATED"/>
    <property type="match status" value="1"/>
</dbReference>
<comment type="similarity">
    <text evidence="2">Belongs to the TonB family.</text>
</comment>
<dbReference type="EMBL" id="JBDLBR010000001">
    <property type="protein sequence ID" value="MEN7536252.1"/>
    <property type="molecule type" value="Genomic_DNA"/>
</dbReference>
<evidence type="ECO:0000256" key="2">
    <source>
        <dbReference type="ARBA" id="ARBA00006555"/>
    </source>
</evidence>
<name>A0ABV0CUA2_9SPHN</name>
<dbReference type="PROSITE" id="PS52015">
    <property type="entry name" value="TONB_CTD"/>
    <property type="match status" value="1"/>
</dbReference>
<evidence type="ECO:0000256" key="7">
    <source>
        <dbReference type="ARBA" id="ARBA00022927"/>
    </source>
</evidence>
<evidence type="ECO:0000313" key="13">
    <source>
        <dbReference type="EMBL" id="MEN7536252.1"/>
    </source>
</evidence>
<evidence type="ECO:0000259" key="12">
    <source>
        <dbReference type="PROSITE" id="PS52015"/>
    </source>
</evidence>
<keyword evidence="3" id="KW-0813">Transport</keyword>
<keyword evidence="4" id="KW-1003">Cell membrane</keyword>
<evidence type="ECO:0000256" key="9">
    <source>
        <dbReference type="ARBA" id="ARBA00023136"/>
    </source>
</evidence>
<keyword evidence="6 11" id="KW-0812">Transmembrane</keyword>